<keyword evidence="2 5" id="KW-0812">Transmembrane</keyword>
<evidence type="ECO:0000256" key="4">
    <source>
        <dbReference type="ARBA" id="ARBA00023136"/>
    </source>
</evidence>
<dbReference type="InterPro" id="IPR056552">
    <property type="entry name" value="Ribonucl_Kappa"/>
</dbReference>
<proteinExistence type="predicted"/>
<evidence type="ECO:0000256" key="1">
    <source>
        <dbReference type="ARBA" id="ARBA00004370"/>
    </source>
</evidence>
<feature type="transmembrane region" description="Helical" evidence="5">
    <location>
        <begin position="12"/>
        <end position="31"/>
    </location>
</feature>
<evidence type="ECO:0000313" key="7">
    <source>
        <dbReference type="Proteomes" id="UP001497600"/>
    </source>
</evidence>
<protein>
    <submittedName>
        <fullName evidence="6">V-type proton ATPase subunit f</fullName>
    </submittedName>
</protein>
<evidence type="ECO:0000256" key="2">
    <source>
        <dbReference type="ARBA" id="ARBA00022692"/>
    </source>
</evidence>
<keyword evidence="3 5" id="KW-1133">Transmembrane helix</keyword>
<name>A0ABP0EBI7_9ASCO</name>
<feature type="transmembrane region" description="Helical" evidence="5">
    <location>
        <begin position="51"/>
        <end position="76"/>
    </location>
</feature>
<evidence type="ECO:0000256" key="5">
    <source>
        <dbReference type="SAM" id="Phobius"/>
    </source>
</evidence>
<organism evidence="6 7">
    <name type="scientific">[Candida] anglica</name>
    <dbReference type="NCBI Taxonomy" id="148631"/>
    <lineage>
        <taxon>Eukaryota</taxon>
        <taxon>Fungi</taxon>
        <taxon>Dikarya</taxon>
        <taxon>Ascomycota</taxon>
        <taxon>Saccharomycotina</taxon>
        <taxon>Pichiomycetes</taxon>
        <taxon>Debaryomycetaceae</taxon>
        <taxon>Kurtzmaniella</taxon>
    </lineage>
</organism>
<comment type="subcellular location">
    <subcellularLocation>
        <location evidence="1">Membrane</location>
    </subcellularLocation>
</comment>
<dbReference type="Pfam" id="PF23489">
    <property type="entry name" value="V-ATPase_su_f"/>
    <property type="match status" value="1"/>
</dbReference>
<dbReference type="Proteomes" id="UP001497600">
    <property type="component" value="Chromosome D"/>
</dbReference>
<keyword evidence="4 5" id="KW-0472">Membrane</keyword>
<accession>A0ABP0EBI7</accession>
<evidence type="ECO:0000256" key="3">
    <source>
        <dbReference type="ARBA" id="ARBA00022989"/>
    </source>
</evidence>
<keyword evidence="7" id="KW-1185">Reference proteome</keyword>
<reference evidence="6 7" key="1">
    <citation type="submission" date="2024-01" db="EMBL/GenBank/DDBJ databases">
        <authorList>
            <consortium name="Genoscope - CEA"/>
            <person name="William W."/>
        </authorList>
    </citation>
    <scope>NUCLEOTIDE SEQUENCE [LARGE SCALE GENOMIC DNA]</scope>
    <source>
        <strain evidence="6 7">29B2s-10</strain>
    </source>
</reference>
<sequence length="85" mass="9288">MKAVVSTGKAYFCTILSSFAVVILSFIGYLFNIGHESMMGSTEDPEDGKAVAKTVFGAVFVYLAFLVFCGLQVVLIQRQNRIQLS</sequence>
<gene>
    <name evidence="6" type="ORF">CAAN4_D13058</name>
</gene>
<dbReference type="EMBL" id="OZ004256">
    <property type="protein sequence ID" value="CAK7905220.1"/>
    <property type="molecule type" value="Genomic_DNA"/>
</dbReference>
<evidence type="ECO:0000313" key="6">
    <source>
        <dbReference type="EMBL" id="CAK7905220.1"/>
    </source>
</evidence>